<organism evidence="1 2">
    <name type="scientific">Pristionchus pacificus</name>
    <name type="common">Parasitic nematode worm</name>
    <dbReference type="NCBI Taxonomy" id="54126"/>
    <lineage>
        <taxon>Eukaryota</taxon>
        <taxon>Metazoa</taxon>
        <taxon>Ecdysozoa</taxon>
        <taxon>Nematoda</taxon>
        <taxon>Chromadorea</taxon>
        <taxon>Rhabditida</taxon>
        <taxon>Rhabditina</taxon>
        <taxon>Diplogasteromorpha</taxon>
        <taxon>Diplogasteroidea</taxon>
        <taxon>Neodiplogasteridae</taxon>
        <taxon>Pristionchus</taxon>
    </lineage>
</organism>
<dbReference type="Proteomes" id="UP000005239">
    <property type="component" value="Unassembled WGS sequence"/>
</dbReference>
<proteinExistence type="predicted"/>
<gene>
    <name evidence="1" type="primary">WBGene00275842</name>
</gene>
<reference evidence="2" key="1">
    <citation type="journal article" date="2008" name="Nat. Genet.">
        <title>The Pristionchus pacificus genome provides a unique perspective on nematode lifestyle and parasitism.</title>
        <authorList>
            <person name="Dieterich C."/>
            <person name="Clifton S.W."/>
            <person name="Schuster L.N."/>
            <person name="Chinwalla A."/>
            <person name="Delehaunty K."/>
            <person name="Dinkelacker I."/>
            <person name="Fulton L."/>
            <person name="Fulton R."/>
            <person name="Godfrey J."/>
            <person name="Minx P."/>
            <person name="Mitreva M."/>
            <person name="Roeseler W."/>
            <person name="Tian H."/>
            <person name="Witte H."/>
            <person name="Yang S.P."/>
            <person name="Wilson R.K."/>
            <person name="Sommer R.J."/>
        </authorList>
    </citation>
    <scope>NUCLEOTIDE SEQUENCE [LARGE SCALE GENOMIC DNA]</scope>
    <source>
        <strain evidence="2">PS312</strain>
    </source>
</reference>
<evidence type="ECO:0000313" key="2">
    <source>
        <dbReference type="Proteomes" id="UP000005239"/>
    </source>
</evidence>
<dbReference type="EnsemblMetazoa" id="PPA37473.1">
    <property type="protein sequence ID" value="PPA37473.1"/>
    <property type="gene ID" value="WBGene00275842"/>
</dbReference>
<name>A0A2A6BA77_PRIPA</name>
<reference evidence="1" key="2">
    <citation type="submission" date="2022-06" db="UniProtKB">
        <authorList>
            <consortium name="EnsemblMetazoa"/>
        </authorList>
    </citation>
    <scope>IDENTIFICATION</scope>
    <source>
        <strain evidence="1">PS312</strain>
    </source>
</reference>
<accession>A0A2A6BA77</accession>
<accession>A0A8R1UPW4</accession>
<sequence length="85" mass="9494">MEHTSSGANESSIRKINMPIVISTLENPKSRCFRELRLLSCAKLLQICPISFSSFSHVPGKSILCAHVPFGSNYMLITPVNFIFH</sequence>
<keyword evidence="2" id="KW-1185">Reference proteome</keyword>
<protein>
    <submittedName>
        <fullName evidence="1">Uncharacterized protein</fullName>
    </submittedName>
</protein>
<dbReference type="AlphaFoldDB" id="A0A2A6BA77"/>
<evidence type="ECO:0000313" key="1">
    <source>
        <dbReference type="EnsemblMetazoa" id="PPA37473.1"/>
    </source>
</evidence>